<protein>
    <submittedName>
        <fullName evidence="2">Ankyrin repeat-containing protein</fullName>
    </submittedName>
</protein>
<dbReference type="InterPro" id="IPR002110">
    <property type="entry name" value="Ankyrin_rpt"/>
</dbReference>
<feature type="repeat" description="ANK" evidence="1">
    <location>
        <begin position="70"/>
        <end position="91"/>
    </location>
</feature>
<evidence type="ECO:0000256" key="1">
    <source>
        <dbReference type="PROSITE-ProRule" id="PRU00023"/>
    </source>
</evidence>
<reference evidence="2" key="1">
    <citation type="submission" date="2019-09" db="EMBL/GenBank/DDBJ databases">
        <title>Draft genome information of white flower Hibiscus syriacus.</title>
        <authorList>
            <person name="Kim Y.-M."/>
        </authorList>
    </citation>
    <scope>NUCLEOTIDE SEQUENCE [LARGE SCALE GENOMIC DNA]</scope>
    <source>
        <strain evidence="2">YM2019G1</strain>
    </source>
</reference>
<name>A0A6A3CHC5_HIBSY</name>
<organism evidence="2 3">
    <name type="scientific">Hibiscus syriacus</name>
    <name type="common">Rose of Sharon</name>
    <dbReference type="NCBI Taxonomy" id="106335"/>
    <lineage>
        <taxon>Eukaryota</taxon>
        <taxon>Viridiplantae</taxon>
        <taxon>Streptophyta</taxon>
        <taxon>Embryophyta</taxon>
        <taxon>Tracheophyta</taxon>
        <taxon>Spermatophyta</taxon>
        <taxon>Magnoliopsida</taxon>
        <taxon>eudicotyledons</taxon>
        <taxon>Gunneridae</taxon>
        <taxon>Pentapetalae</taxon>
        <taxon>rosids</taxon>
        <taxon>malvids</taxon>
        <taxon>Malvales</taxon>
        <taxon>Malvaceae</taxon>
        <taxon>Malvoideae</taxon>
        <taxon>Hibiscus</taxon>
    </lineage>
</organism>
<dbReference type="Gene3D" id="1.25.40.20">
    <property type="entry name" value="Ankyrin repeat-containing domain"/>
    <property type="match status" value="3"/>
</dbReference>
<dbReference type="SMART" id="SM00248">
    <property type="entry name" value="ANK"/>
    <property type="match status" value="5"/>
</dbReference>
<dbReference type="PANTHER" id="PTHR24128:SF46">
    <property type="entry name" value="ALPHA-LATROTOXIN-LHE1A-LIKE ISOFORM X1"/>
    <property type="match status" value="1"/>
</dbReference>
<dbReference type="SUPFAM" id="SSF48403">
    <property type="entry name" value="Ankyrin repeat"/>
    <property type="match status" value="1"/>
</dbReference>
<dbReference type="PANTHER" id="PTHR24128">
    <property type="entry name" value="HOMEOBOX PROTEIN WARIAI"/>
    <property type="match status" value="1"/>
</dbReference>
<dbReference type="Pfam" id="PF12796">
    <property type="entry name" value="Ank_2"/>
    <property type="match status" value="3"/>
</dbReference>
<keyword evidence="1" id="KW-0040">ANK repeat</keyword>
<sequence length="249" mass="27834">MDQSLRTAARAGDISDLYSLIHRDGNVLRRFDKVEFVDTPLHTAAEEGCIAFAIEVMSLKASFARKLNRQGLSPLHLAVKNGHKEMALRFLEIDKDLAHVRGKNSETPLHFISEVGNPNGLLDRFLEICPECIRDVTIKNRTALHIALENNRLDVCRVLIRKLTKKEYGREVVNQKDEDGNTALHIAVIHNQPEMLKLLLNCKADKHATNQAGSTALDVALQHNKIESIIVLCGSFGPVVSNFNCKLEK</sequence>
<evidence type="ECO:0000313" key="2">
    <source>
        <dbReference type="EMBL" id="KAE8728680.1"/>
    </source>
</evidence>
<proteinExistence type="predicted"/>
<dbReference type="PROSITE" id="PS50088">
    <property type="entry name" value="ANK_REPEAT"/>
    <property type="match status" value="2"/>
</dbReference>
<feature type="repeat" description="ANK" evidence="1">
    <location>
        <begin position="179"/>
        <end position="211"/>
    </location>
</feature>
<dbReference type="InterPro" id="IPR036770">
    <property type="entry name" value="Ankyrin_rpt-contain_sf"/>
</dbReference>
<accession>A0A6A3CHC5</accession>
<dbReference type="PROSITE" id="PS50297">
    <property type="entry name" value="ANK_REP_REGION"/>
    <property type="match status" value="2"/>
</dbReference>
<comment type="caution">
    <text evidence="2">The sequence shown here is derived from an EMBL/GenBank/DDBJ whole genome shotgun (WGS) entry which is preliminary data.</text>
</comment>
<evidence type="ECO:0000313" key="3">
    <source>
        <dbReference type="Proteomes" id="UP000436088"/>
    </source>
</evidence>
<gene>
    <name evidence="2" type="ORF">F3Y22_tig00004111pilonHSYRG00071</name>
</gene>
<keyword evidence="3" id="KW-1185">Reference proteome</keyword>
<dbReference type="EMBL" id="VEPZ02000249">
    <property type="protein sequence ID" value="KAE8728680.1"/>
    <property type="molecule type" value="Genomic_DNA"/>
</dbReference>
<dbReference type="Proteomes" id="UP000436088">
    <property type="component" value="Unassembled WGS sequence"/>
</dbReference>
<dbReference type="AlphaFoldDB" id="A0A6A3CHC5"/>